<protein>
    <submittedName>
        <fullName evidence="1">Uncharacterized protein</fullName>
    </submittedName>
</protein>
<evidence type="ECO:0000313" key="1">
    <source>
        <dbReference type="EMBL" id="QZH63807.1"/>
    </source>
</evidence>
<dbReference type="Proteomes" id="UP000825598">
    <property type="component" value="Chromosome"/>
</dbReference>
<keyword evidence="2" id="KW-1185">Reference proteome</keyword>
<evidence type="ECO:0000313" key="2">
    <source>
        <dbReference type="Proteomes" id="UP000825598"/>
    </source>
</evidence>
<gene>
    <name evidence="1" type="ORF">K6L26_17145</name>
</gene>
<reference evidence="1" key="1">
    <citation type="submission" date="2021-07" db="EMBL/GenBank/DDBJ databases">
        <title>Complete Genome Sequences of Mycobacterium farcinogenes Isolated from Clinical Specimens from Patients in Thailand.</title>
        <authorList>
            <person name="Sodsai P."/>
        </authorList>
    </citation>
    <scope>NUCLEOTIDE SEQUENCE</scope>
    <source>
        <strain evidence="1">BKK/CU-MFGFA-001</strain>
    </source>
</reference>
<proteinExistence type="predicted"/>
<organism evidence="1 2">
    <name type="scientific">Mycolicibacterium farcinogenes</name>
    <name type="common">Mycobacterium farcinogenes</name>
    <dbReference type="NCBI Taxonomy" id="1802"/>
    <lineage>
        <taxon>Bacteria</taxon>
        <taxon>Bacillati</taxon>
        <taxon>Actinomycetota</taxon>
        <taxon>Actinomycetes</taxon>
        <taxon>Mycobacteriales</taxon>
        <taxon>Mycobacteriaceae</taxon>
        <taxon>Mycolicibacterium</taxon>
    </lineage>
</organism>
<sequence>MKFRFEADELDELEKGIFASGWASEVRDIAIESGVNPVGVYVMCLQRRLAQIPPDVLLPPPGGSGCGGSLNTIVLGVGDSGGGKNSAWNLAQALSPYQEGKLDVRQIGVGTGEHLIHACIKYTKDGAKTVRDAADPYYKSVYSIATEGRLLDKELSREGSKAAELLCEMWTGAFVGAAARGDADRWIAQHAVRWNCLLMIQPANLGGFAAQEATGLPQRLTWFAVNEPRAPMQVPERRKFLPTMPRIPGDGPFSDEIPVDAAIRQEIWDQHNAIRRGDLPGIDAHRSFAMLKMAAAISFSEAKFGVSWNHWERAGAIMRMSDAVRDRAMECQRAHAAEAAKEAEVSRAVARGHAKVAGGIAEEQAAEDYAERVEEMQARILAALQEGPVPHRDLTRKCGAHRASTLPRQAFRAALTNLKDRGAIRRDPPGVDVGGVWHLANVEATA</sequence>
<dbReference type="EMBL" id="CP081673">
    <property type="protein sequence ID" value="QZH63807.1"/>
    <property type="molecule type" value="Genomic_DNA"/>
</dbReference>
<accession>A0ACD1F9T7</accession>
<name>A0ACD1F9T7_MYCFR</name>